<proteinExistence type="predicted"/>
<keyword evidence="2" id="KW-1185">Reference proteome</keyword>
<dbReference type="OrthoDB" id="1742084at2759"/>
<accession>A0A4Y2BWJ8</accession>
<dbReference type="EMBL" id="BGPR01000121">
    <property type="protein sequence ID" value="GBL96552.1"/>
    <property type="molecule type" value="Genomic_DNA"/>
</dbReference>
<organism evidence="1 2">
    <name type="scientific">Araneus ventricosus</name>
    <name type="common">Orbweaver spider</name>
    <name type="synonym">Epeira ventricosa</name>
    <dbReference type="NCBI Taxonomy" id="182803"/>
    <lineage>
        <taxon>Eukaryota</taxon>
        <taxon>Metazoa</taxon>
        <taxon>Ecdysozoa</taxon>
        <taxon>Arthropoda</taxon>
        <taxon>Chelicerata</taxon>
        <taxon>Arachnida</taxon>
        <taxon>Araneae</taxon>
        <taxon>Araneomorphae</taxon>
        <taxon>Entelegynae</taxon>
        <taxon>Araneoidea</taxon>
        <taxon>Araneidae</taxon>
        <taxon>Araneus</taxon>
    </lineage>
</organism>
<name>A0A4Y2BWJ8_ARAVE</name>
<protein>
    <submittedName>
        <fullName evidence="1">Uncharacterized protein</fullName>
    </submittedName>
</protein>
<comment type="caution">
    <text evidence="1">The sequence shown here is derived from an EMBL/GenBank/DDBJ whole genome shotgun (WGS) entry which is preliminary data.</text>
</comment>
<evidence type="ECO:0000313" key="1">
    <source>
        <dbReference type="EMBL" id="GBL96552.1"/>
    </source>
</evidence>
<dbReference type="AlphaFoldDB" id="A0A4Y2BWJ8"/>
<dbReference type="Proteomes" id="UP000499080">
    <property type="component" value="Unassembled WGS sequence"/>
</dbReference>
<reference evidence="1 2" key="1">
    <citation type="journal article" date="2019" name="Sci. Rep.">
        <title>Orb-weaving spider Araneus ventricosus genome elucidates the spidroin gene catalogue.</title>
        <authorList>
            <person name="Kono N."/>
            <person name="Nakamura H."/>
            <person name="Ohtoshi R."/>
            <person name="Moran D.A.P."/>
            <person name="Shinohara A."/>
            <person name="Yoshida Y."/>
            <person name="Fujiwara M."/>
            <person name="Mori M."/>
            <person name="Tomita M."/>
            <person name="Arakawa K."/>
        </authorList>
    </citation>
    <scope>NUCLEOTIDE SEQUENCE [LARGE SCALE GENOMIC DNA]</scope>
</reference>
<gene>
    <name evidence="1" type="ORF">AVEN_229980_1</name>
</gene>
<sequence>MPSFIPGEFPASVLSLNSETIEQKISRRSLICTARQRNTDTAKGDVQTDGTRLDVDGEDGDEFIDHWDTGELLFLSSSVLQSDRNWVSVTRSIKPYGELNHPPDWYTPKVSHLLKN</sequence>
<evidence type="ECO:0000313" key="2">
    <source>
        <dbReference type="Proteomes" id="UP000499080"/>
    </source>
</evidence>